<accession>A0ABP0VM42</accession>
<organism evidence="2 3">
    <name type="scientific">Sphagnum jensenii</name>
    <dbReference type="NCBI Taxonomy" id="128206"/>
    <lineage>
        <taxon>Eukaryota</taxon>
        <taxon>Viridiplantae</taxon>
        <taxon>Streptophyta</taxon>
        <taxon>Embryophyta</taxon>
        <taxon>Bryophyta</taxon>
        <taxon>Sphagnophytina</taxon>
        <taxon>Sphagnopsida</taxon>
        <taxon>Sphagnales</taxon>
        <taxon>Sphagnaceae</taxon>
        <taxon>Sphagnum</taxon>
    </lineage>
</organism>
<name>A0ABP0VM42_9BRYO</name>
<proteinExistence type="predicted"/>
<evidence type="ECO:0000313" key="3">
    <source>
        <dbReference type="Proteomes" id="UP001497444"/>
    </source>
</evidence>
<evidence type="ECO:0000256" key="1">
    <source>
        <dbReference type="SAM" id="Coils"/>
    </source>
</evidence>
<comment type="caution">
    <text evidence="2">The sequence shown here is derived from an EMBL/GenBank/DDBJ whole genome shotgun (WGS) entry which is preliminary data.</text>
</comment>
<dbReference type="EMBL" id="CAXAQS010000993">
    <property type="protein sequence ID" value="CAK9254160.1"/>
    <property type="molecule type" value="Genomic_DNA"/>
</dbReference>
<keyword evidence="1" id="KW-0175">Coiled coil</keyword>
<evidence type="ECO:0000313" key="2">
    <source>
        <dbReference type="EMBL" id="CAK9254160.1"/>
    </source>
</evidence>
<dbReference type="Proteomes" id="UP001497444">
    <property type="component" value="Unassembled WGS sequence"/>
</dbReference>
<protein>
    <submittedName>
        <fullName evidence="2">Uncharacterized protein</fullName>
    </submittedName>
</protein>
<reference evidence="2" key="1">
    <citation type="submission" date="2024-02" db="EMBL/GenBank/DDBJ databases">
        <authorList>
            <consortium name="ELIXIR-Norway"/>
            <consortium name="Elixir Norway"/>
        </authorList>
    </citation>
    <scope>NUCLEOTIDE SEQUENCE</scope>
</reference>
<gene>
    <name evidence="2" type="ORF">CSSPJE1EN1_LOCUS29538</name>
</gene>
<sequence>MRREEEICFMITAEYTDRIKIEDDHSRGGIPINIGEYYTECAVINYLREDIFAIGFDNKPLRIQQHPRHVFSDRKLVIRSWQISGKRTWQYQSGNNFETTPNTHDVFSIPYELIREQPVFVETLNAVVCFADQIPFVKHPHSKESIKEQIEILECEIANRIQSGPLAVIANDPRGVYKTLYVDIGGYICSVPVTHLKFNPDSILVGMRTKDHPSDPYTREYTTFAAQLRIDEKIWRIGGLTISPDKAWLEQILEAKRLSSIPTVASSKVDALIDDIRSKDVETIKELTEQLKEMKRRLTISEANFKSLEDGDYQEMQAKLAYQNLKPNMKKSNKQIEMLRQIDRQKEQNYIVKSFRQRVSL</sequence>
<keyword evidence="3" id="KW-1185">Reference proteome</keyword>
<feature type="coiled-coil region" evidence="1">
    <location>
        <begin position="277"/>
        <end position="304"/>
    </location>
</feature>